<dbReference type="Proteomes" id="UP001060039">
    <property type="component" value="Chromosome"/>
</dbReference>
<evidence type="ECO:0000256" key="1">
    <source>
        <dbReference type="SAM" id="Phobius"/>
    </source>
</evidence>
<gene>
    <name evidence="3" type="ORF">NNL39_09570</name>
</gene>
<feature type="transmembrane region" description="Helical" evidence="1">
    <location>
        <begin position="141"/>
        <end position="162"/>
    </location>
</feature>
<accession>A0ABY5FUJ9</accession>
<dbReference type="RefSeq" id="WP_255159059.1">
    <property type="nucleotide sequence ID" value="NZ_CP101497.1"/>
</dbReference>
<evidence type="ECO:0000313" key="4">
    <source>
        <dbReference type="Proteomes" id="UP001060039"/>
    </source>
</evidence>
<keyword evidence="1" id="KW-1133">Transmembrane helix</keyword>
<name>A0ABY5FUJ9_9MICO</name>
<dbReference type="Pfam" id="PF10708">
    <property type="entry name" value="DUF2510"/>
    <property type="match status" value="1"/>
</dbReference>
<reference evidence="3" key="1">
    <citation type="submission" date="2022-07" db="EMBL/GenBank/DDBJ databases">
        <title>Taxonomic analysis of Microcella humidisoli nov. sp., isolated from riverside soil.</title>
        <authorList>
            <person name="Molina K.M."/>
            <person name="Kim S.B."/>
        </authorList>
    </citation>
    <scope>NUCLEOTIDE SEQUENCE</scope>
    <source>
        <strain evidence="3">MMS21-STM10</strain>
    </source>
</reference>
<feature type="transmembrane region" description="Helical" evidence="1">
    <location>
        <begin position="105"/>
        <end position="125"/>
    </location>
</feature>
<feature type="transmembrane region" description="Helical" evidence="1">
    <location>
        <begin position="60"/>
        <end position="78"/>
    </location>
</feature>
<dbReference type="EMBL" id="CP101497">
    <property type="protein sequence ID" value="UTT61918.1"/>
    <property type="molecule type" value="Genomic_DNA"/>
</dbReference>
<feature type="transmembrane region" description="Helical" evidence="1">
    <location>
        <begin position="174"/>
        <end position="200"/>
    </location>
</feature>
<evidence type="ECO:0000259" key="2">
    <source>
        <dbReference type="Pfam" id="PF10708"/>
    </source>
</evidence>
<proteinExistence type="predicted"/>
<feature type="domain" description="DUF2510" evidence="2">
    <location>
        <begin position="11"/>
        <end position="42"/>
    </location>
</feature>
<keyword evidence="1" id="KW-0472">Membrane</keyword>
<protein>
    <submittedName>
        <fullName evidence="3">DUF2510 domain-containing protein</fullName>
    </submittedName>
</protein>
<keyword evidence="1" id="KW-0812">Transmembrane</keyword>
<dbReference type="InterPro" id="IPR018929">
    <property type="entry name" value="DUF2510"/>
</dbReference>
<evidence type="ECO:0000313" key="3">
    <source>
        <dbReference type="EMBL" id="UTT61918.1"/>
    </source>
</evidence>
<sequence length="210" mass="23330">MTDPAVPSTPAGWYADPAGGTQRRWWDGARWTDHLETPYSTTAAAMPERAPEGTDPSTTWIWPLVVIPVLQLLSVFWIDWETFIVTSLTDTSVAGQAALFSTPGYVAVTALGWITNILFVLFAFLDWRELRRRGVPQPFHWAWSFLVLASAWPVYPIGRAIVARRRTGRGMASLWITIATIVLGIIVTIGLAIFIVQFAFTNVDLTNLAP</sequence>
<organism evidence="3 4">
    <name type="scientific">Microcella humidisoli</name>
    <dbReference type="NCBI Taxonomy" id="2963406"/>
    <lineage>
        <taxon>Bacteria</taxon>
        <taxon>Bacillati</taxon>
        <taxon>Actinomycetota</taxon>
        <taxon>Actinomycetes</taxon>
        <taxon>Micrococcales</taxon>
        <taxon>Microbacteriaceae</taxon>
        <taxon>Microcella</taxon>
    </lineage>
</organism>
<keyword evidence="4" id="KW-1185">Reference proteome</keyword>